<dbReference type="EMBL" id="SHKY01000001">
    <property type="protein sequence ID" value="RZU48855.1"/>
    <property type="molecule type" value="Genomic_DNA"/>
</dbReference>
<protein>
    <submittedName>
        <fullName evidence="1">Uncharacterized protein</fullName>
    </submittedName>
</protein>
<dbReference type="RefSeq" id="WP_130508034.1">
    <property type="nucleotide sequence ID" value="NZ_SHKY01000001.1"/>
</dbReference>
<dbReference type="AlphaFoldDB" id="A0A4Q7ZFI4"/>
<reference evidence="1 2" key="1">
    <citation type="submission" date="2019-02" db="EMBL/GenBank/DDBJ databases">
        <title>Sequencing the genomes of 1000 actinobacteria strains.</title>
        <authorList>
            <person name="Klenk H.-P."/>
        </authorList>
    </citation>
    <scope>NUCLEOTIDE SEQUENCE [LARGE SCALE GENOMIC DNA]</scope>
    <source>
        <strain evidence="1 2">DSM 45162</strain>
    </source>
</reference>
<organism evidence="1 2">
    <name type="scientific">Krasilnikovia cinnamomea</name>
    <dbReference type="NCBI Taxonomy" id="349313"/>
    <lineage>
        <taxon>Bacteria</taxon>
        <taxon>Bacillati</taxon>
        <taxon>Actinomycetota</taxon>
        <taxon>Actinomycetes</taxon>
        <taxon>Micromonosporales</taxon>
        <taxon>Micromonosporaceae</taxon>
        <taxon>Krasilnikovia</taxon>
    </lineage>
</organism>
<evidence type="ECO:0000313" key="2">
    <source>
        <dbReference type="Proteomes" id="UP000292564"/>
    </source>
</evidence>
<dbReference type="Proteomes" id="UP000292564">
    <property type="component" value="Unassembled WGS sequence"/>
</dbReference>
<evidence type="ECO:0000313" key="1">
    <source>
        <dbReference type="EMBL" id="RZU48855.1"/>
    </source>
</evidence>
<accession>A0A4Q7ZFI4</accession>
<comment type="caution">
    <text evidence="1">The sequence shown here is derived from an EMBL/GenBank/DDBJ whole genome shotgun (WGS) entry which is preliminary data.</text>
</comment>
<sequence length="389" mass="43389">MSIDVRHSLKPNLVLVNQRQAAGWDSRKRAARELHRLGCEHGIKDTPTVPAIEKAMYRHETGRVAVTDPIYRRLYCLAYRSTPHDLFGEVSHHDDSDRPRFSLRSHKFVPAYIGPTGAAHLREQRRLEPAAGQWSDCDSGSVEHPEGQCELFVWPCGVAIFHLIEDVELGSLAAFAAWRRVSYSGNSAWAAEELATDVGPVDAESIYVFGAHWLTAPAWSAGTLDAALRILSTPAVLLHRDRPIDDSHLAHAELIEQSLLAEDYDHAGIESFGLRGISAAYASWSGVVYHPLAPERSLTESELVACELATQSAWAYTDAINRQTEQGRDPSVADEYGWRYLRGIRSRLTTSRALETGQHQMMRKAILRTSDLLPKLEHAIESLRDTDRG</sequence>
<keyword evidence="2" id="KW-1185">Reference proteome</keyword>
<name>A0A4Q7ZFI4_9ACTN</name>
<gene>
    <name evidence="1" type="ORF">EV385_0584</name>
</gene>
<proteinExistence type="predicted"/>
<dbReference type="OrthoDB" id="3397572at2"/>